<evidence type="ECO:0000256" key="5">
    <source>
        <dbReference type="ARBA" id="ARBA00023288"/>
    </source>
</evidence>
<keyword evidence="2" id="KW-0472">Membrane</keyword>
<comment type="subcellular location">
    <subcellularLocation>
        <location evidence="1">Membrane</location>
        <topology evidence="1">Lipid-anchor</topology>
        <topology evidence="1">GPI-anchor</topology>
    </subcellularLocation>
</comment>
<keyword evidence="2" id="KW-0336">GPI-anchor</keyword>
<keyword evidence="4" id="KW-0325">Glycoprotein</keyword>
<dbReference type="Gene3D" id="6.10.250.3040">
    <property type="match status" value="1"/>
</dbReference>
<evidence type="ECO:0000256" key="2">
    <source>
        <dbReference type="ARBA" id="ARBA00022622"/>
    </source>
</evidence>
<evidence type="ECO:0000313" key="6">
    <source>
        <dbReference type="EMBL" id="EHN01383.1"/>
    </source>
</evidence>
<dbReference type="InterPro" id="IPR025928">
    <property type="entry name" value="Flocculin_t3_rpt"/>
</dbReference>
<comment type="caution">
    <text evidence="6">The sequence shown here is derived from an EMBL/GenBank/DDBJ whole genome shotgun (WGS) entry which is preliminary data.</text>
</comment>
<protein>
    <submittedName>
        <fullName evidence="6">Flo5p</fullName>
    </submittedName>
</protein>
<evidence type="ECO:0000256" key="1">
    <source>
        <dbReference type="ARBA" id="ARBA00004589"/>
    </source>
</evidence>
<dbReference type="Pfam" id="PF13928">
    <property type="entry name" value="Flocculin_t3"/>
    <property type="match status" value="3"/>
</dbReference>
<keyword evidence="7" id="KW-1185">Reference proteome</keyword>
<keyword evidence="5" id="KW-0449">Lipoprotein</keyword>
<dbReference type="PhylomeDB" id="H0GXU8"/>
<proteinExistence type="predicted"/>
<accession>H0GXU8</accession>
<evidence type="ECO:0000313" key="7">
    <source>
        <dbReference type="Proteomes" id="UP000009009"/>
    </source>
</evidence>
<dbReference type="EMBL" id="AGVY01000297">
    <property type="protein sequence ID" value="EHN01383.1"/>
    <property type="molecule type" value="Genomic_DNA"/>
</dbReference>
<gene>
    <name evidence="6" type="ORF">VIN7_8499</name>
</gene>
<name>H0GXU8_SACCK</name>
<evidence type="ECO:0000256" key="3">
    <source>
        <dbReference type="ARBA" id="ARBA00022729"/>
    </source>
</evidence>
<dbReference type="HOGENOM" id="CLU_067733_0_0_1"/>
<dbReference type="AlphaFoldDB" id="H0GXU8"/>
<evidence type="ECO:0000256" key="4">
    <source>
        <dbReference type="ARBA" id="ARBA00023180"/>
    </source>
</evidence>
<dbReference type="Proteomes" id="UP000009009">
    <property type="component" value="Unassembled WGS sequence"/>
</dbReference>
<sequence>MTSAVSSSKAQEVISRKISSGSYRDRTTVQGMTSVITTTGEQTTLVTVTSCKSHICTETASPAVISTVTTTLGGVTTQYTTWCPISTTESKDQTTLVTVTSCESGICSETASPAVVSTATTTINGVVTDYTTWCPLSTTEPTKKTTLVTVTSCESGICSETASPAIISTATTTINDVVTVYSTWAPQGSSEAAASTNISNNVNAASTFTDASNTETASSANSASSLSGFDYHTQAHATTTAANTIDYSNTVSPVSETANTRNPTASKLSIVSQQPHSASPSGVLVSSTASLEMSTYAGVANGLLANSALSVFIASGLLAIL</sequence>
<keyword evidence="3" id="KW-0732">Signal</keyword>
<organism evidence="6 7">
    <name type="scientific">Saccharomyces cerevisiae x Saccharomyces kudriavzevii (strain VIN7)</name>
    <name type="common">Yeast</name>
    <dbReference type="NCBI Taxonomy" id="1095631"/>
    <lineage>
        <taxon>Eukaryota</taxon>
        <taxon>Fungi</taxon>
        <taxon>Dikarya</taxon>
        <taxon>Ascomycota</taxon>
        <taxon>Saccharomycotina</taxon>
        <taxon>Saccharomycetes</taxon>
        <taxon>Saccharomycetales</taxon>
        <taxon>Saccharomycetaceae</taxon>
        <taxon>Saccharomyces</taxon>
    </lineage>
</organism>
<reference evidence="6 7" key="1">
    <citation type="journal article" date="2012" name="FEMS Yeast Res.">
        <title>The genome sequence of the wine yeast VIN7 reveals an allotriploid hybrid genome with Saccharomyces cerevisiae and Saccharomyces kudriavzevii origins.</title>
        <authorList>
            <person name="Borneman A.R."/>
            <person name="Desany B.A."/>
            <person name="Riches D."/>
            <person name="Affourtit J.P."/>
            <person name="Forgan A.H."/>
            <person name="Pretorius I.S."/>
            <person name="Egholm M."/>
            <person name="Chambers P.J."/>
        </authorList>
    </citation>
    <scope>NUCLEOTIDE SEQUENCE [LARGE SCALE GENOMIC DNA]</scope>
    <source>
        <strain evidence="6 7">VIN7</strain>
    </source>
</reference>
<dbReference type="GO" id="GO:0098552">
    <property type="term" value="C:side of membrane"/>
    <property type="evidence" value="ECO:0007669"/>
    <property type="project" value="UniProtKB-KW"/>
</dbReference>